<dbReference type="InterPro" id="IPR011042">
    <property type="entry name" value="6-blade_b-propeller_TolB-like"/>
</dbReference>
<dbReference type="Proteomes" id="UP000188219">
    <property type="component" value="Chromosome"/>
</dbReference>
<dbReference type="GO" id="GO:0019853">
    <property type="term" value="P:L-ascorbic acid biosynthetic process"/>
    <property type="evidence" value="ECO:0007669"/>
    <property type="project" value="TreeGrafter"/>
</dbReference>
<dbReference type="Pfam" id="PF08450">
    <property type="entry name" value="SGL"/>
    <property type="match status" value="1"/>
</dbReference>
<dbReference type="KEGG" id="maga:Mag101_00660"/>
<dbReference type="GO" id="GO:0005509">
    <property type="term" value="F:calcium ion binding"/>
    <property type="evidence" value="ECO:0007669"/>
    <property type="project" value="TreeGrafter"/>
</dbReference>
<feature type="domain" description="SMP-30/Gluconolactonase/LRE-like region" evidence="4">
    <location>
        <begin position="27"/>
        <end position="272"/>
    </location>
</feature>
<feature type="binding site" evidence="3">
    <location>
        <position position="116"/>
    </location>
    <ligand>
        <name>substrate</name>
    </ligand>
</feature>
<dbReference type="PANTHER" id="PTHR10907">
    <property type="entry name" value="REGUCALCIN"/>
    <property type="match status" value="1"/>
</dbReference>
<dbReference type="InterPro" id="IPR005511">
    <property type="entry name" value="SMP-30"/>
</dbReference>
<dbReference type="SUPFAM" id="SSF63829">
    <property type="entry name" value="Calcium-dependent phosphotriesterase"/>
    <property type="match status" value="1"/>
</dbReference>
<proteinExistence type="inferred from homology"/>
<feature type="binding site" evidence="3">
    <location>
        <position position="118"/>
    </location>
    <ligand>
        <name>substrate</name>
    </ligand>
</feature>
<evidence type="ECO:0000256" key="3">
    <source>
        <dbReference type="PIRSR" id="PIRSR605511-2"/>
    </source>
</evidence>
<dbReference type="STRING" id="260552.Mag101_00660"/>
<accession>A0A1Q2M0T9</accession>
<keyword evidence="3" id="KW-0862">Zinc</keyword>
<dbReference type="Gene3D" id="2.120.10.30">
    <property type="entry name" value="TolB, C-terminal domain"/>
    <property type="match status" value="1"/>
</dbReference>
<protein>
    <recommendedName>
        <fullName evidence="4">SMP-30/Gluconolactonase/LRE-like region domain-containing protein</fullName>
    </recommendedName>
</protein>
<dbReference type="PRINTS" id="PR01790">
    <property type="entry name" value="SMP30FAMILY"/>
</dbReference>
<dbReference type="AlphaFoldDB" id="A0A1Q2M0T9"/>
<evidence type="ECO:0000256" key="2">
    <source>
        <dbReference type="PIRSR" id="PIRSR605511-1"/>
    </source>
</evidence>
<comment type="similarity">
    <text evidence="1">Belongs to the SMP-30/CGR1 family.</text>
</comment>
<feature type="binding site" evidence="3">
    <location>
        <position position="136"/>
    </location>
    <ligand>
        <name>substrate</name>
    </ligand>
</feature>
<keyword evidence="6" id="KW-1185">Reference proteome</keyword>
<feature type="active site" description="Proton donor/acceptor" evidence="2">
    <location>
        <position position="213"/>
    </location>
</feature>
<sequence>MSNIDTAARTTAEKSPVHCVWDAKATLGEGPCWVAREQAIYWVDIKQYQLHRLCTVTDQRRSWHIPDQLTALAPRRNGGFIGTLRDGFALLEIPQLGDRVHIKRLGTPEQEAAGNRFNDGKVDAKGRFWAGSMDDDETKPTGSLYRLDGDCSWQHIDDNYIITNGPTFSPDGHTLYHTDTLARTIYAFDVTGDGRVGNKRVFFQFDESSGFPDGMTVDEEGCLWVCHFFGWGITRISPKGNIVGRLKLPVSNVTSCTFAGDRLETLYITTARKGLTEEQLLAQPLAGGLFRYEPKVRGLAPGIFSG</sequence>
<comment type="cofactor">
    <cofactor evidence="3">
        <name>Zn(2+)</name>
        <dbReference type="ChEBI" id="CHEBI:29105"/>
    </cofactor>
    <text evidence="3">Binds 1 divalent metal cation per subunit.</text>
</comment>
<evidence type="ECO:0000313" key="6">
    <source>
        <dbReference type="Proteomes" id="UP000188219"/>
    </source>
</evidence>
<dbReference type="PANTHER" id="PTHR10907:SF47">
    <property type="entry name" value="REGUCALCIN"/>
    <property type="match status" value="1"/>
</dbReference>
<dbReference type="RefSeq" id="WP_077399359.1">
    <property type="nucleotide sequence ID" value="NZ_CP019650.1"/>
</dbReference>
<feature type="binding site" evidence="3">
    <location>
        <position position="29"/>
    </location>
    <ligand>
        <name>a divalent metal cation</name>
        <dbReference type="ChEBI" id="CHEBI:60240"/>
    </ligand>
</feature>
<dbReference type="OrthoDB" id="9775406at2"/>
<reference evidence="5" key="1">
    <citation type="submission" date="2017-02" db="EMBL/GenBank/DDBJ databases">
        <title>Genome of Microbulbifer agarilyticus GP101.</title>
        <authorList>
            <person name="Jung J."/>
            <person name="Bae S.S."/>
            <person name="Baek K."/>
        </authorList>
    </citation>
    <scope>NUCLEOTIDE SEQUENCE [LARGE SCALE GENOMIC DNA]</scope>
    <source>
        <strain evidence="5">GP101</strain>
    </source>
</reference>
<dbReference type="GO" id="GO:0004341">
    <property type="term" value="F:gluconolactonase activity"/>
    <property type="evidence" value="ECO:0007669"/>
    <property type="project" value="TreeGrafter"/>
</dbReference>
<feature type="binding site" evidence="3">
    <location>
        <position position="213"/>
    </location>
    <ligand>
        <name>a divalent metal cation</name>
        <dbReference type="ChEBI" id="CHEBI:60240"/>
    </ligand>
</feature>
<keyword evidence="3" id="KW-0479">Metal-binding</keyword>
<evidence type="ECO:0000313" key="5">
    <source>
        <dbReference type="EMBL" id="AQQ66325.1"/>
    </source>
</evidence>
<dbReference type="EMBL" id="CP019650">
    <property type="protein sequence ID" value="AQQ66325.1"/>
    <property type="molecule type" value="Genomic_DNA"/>
</dbReference>
<evidence type="ECO:0000256" key="1">
    <source>
        <dbReference type="ARBA" id="ARBA00008853"/>
    </source>
</evidence>
<evidence type="ECO:0000259" key="4">
    <source>
        <dbReference type="Pfam" id="PF08450"/>
    </source>
</evidence>
<feature type="binding site" evidence="3">
    <location>
        <position position="164"/>
    </location>
    <ligand>
        <name>a divalent metal cation</name>
        <dbReference type="ChEBI" id="CHEBI:60240"/>
    </ligand>
</feature>
<dbReference type="InterPro" id="IPR013658">
    <property type="entry name" value="SGL"/>
</dbReference>
<gene>
    <name evidence="5" type="ORF">Mag101_00660</name>
</gene>
<organism evidence="5 6">
    <name type="scientific">Microbulbifer agarilyticus</name>
    <dbReference type="NCBI Taxonomy" id="260552"/>
    <lineage>
        <taxon>Bacteria</taxon>
        <taxon>Pseudomonadati</taxon>
        <taxon>Pseudomonadota</taxon>
        <taxon>Gammaproteobacteria</taxon>
        <taxon>Cellvibrionales</taxon>
        <taxon>Microbulbiferaceae</taxon>
        <taxon>Microbulbifer</taxon>
    </lineage>
</organism>
<name>A0A1Q2M0T9_9GAMM</name>